<dbReference type="SUPFAM" id="SSF58104">
    <property type="entry name" value="Methyl-accepting chemotaxis protein (MCP) signaling domain"/>
    <property type="match status" value="1"/>
</dbReference>
<evidence type="ECO:0000256" key="5">
    <source>
        <dbReference type="ARBA" id="ARBA00023224"/>
    </source>
</evidence>
<keyword evidence="2 8" id="KW-0812">Transmembrane</keyword>
<evidence type="ECO:0000256" key="4">
    <source>
        <dbReference type="ARBA" id="ARBA00023136"/>
    </source>
</evidence>
<feature type="domain" description="HAMP" evidence="10">
    <location>
        <begin position="319"/>
        <end position="372"/>
    </location>
</feature>
<feature type="domain" description="Methyl-accepting transducer" evidence="9">
    <location>
        <begin position="391"/>
        <end position="627"/>
    </location>
</feature>
<keyword evidence="5 7" id="KW-0807">Transducer</keyword>
<name>A0ABT7SRN9_9GAMM</name>
<evidence type="ECO:0000259" key="9">
    <source>
        <dbReference type="PROSITE" id="PS50111"/>
    </source>
</evidence>
<dbReference type="Gene3D" id="1.10.287.950">
    <property type="entry name" value="Methyl-accepting chemotaxis protein"/>
    <property type="match status" value="1"/>
</dbReference>
<dbReference type="PANTHER" id="PTHR32089:SF112">
    <property type="entry name" value="LYSOZYME-LIKE PROTEIN-RELATED"/>
    <property type="match status" value="1"/>
</dbReference>
<comment type="caution">
    <text evidence="11">The sequence shown here is derived from an EMBL/GenBank/DDBJ whole genome shotgun (WGS) entry which is preliminary data.</text>
</comment>
<keyword evidence="3 8" id="KW-1133">Transmembrane helix</keyword>
<evidence type="ECO:0000313" key="11">
    <source>
        <dbReference type="EMBL" id="MDM7858649.1"/>
    </source>
</evidence>
<dbReference type="SMART" id="SM00283">
    <property type="entry name" value="MA"/>
    <property type="match status" value="1"/>
</dbReference>
<keyword evidence="4 8" id="KW-0472">Membrane</keyword>
<comment type="subcellular location">
    <subcellularLocation>
        <location evidence="1">Membrane</location>
    </subcellularLocation>
</comment>
<feature type="transmembrane region" description="Helical" evidence="8">
    <location>
        <begin position="297"/>
        <end position="317"/>
    </location>
</feature>
<dbReference type="PANTHER" id="PTHR32089">
    <property type="entry name" value="METHYL-ACCEPTING CHEMOTAXIS PROTEIN MCPB"/>
    <property type="match status" value="1"/>
</dbReference>
<dbReference type="Pfam" id="PF00672">
    <property type="entry name" value="HAMP"/>
    <property type="match status" value="1"/>
</dbReference>
<evidence type="ECO:0000256" key="7">
    <source>
        <dbReference type="PROSITE-ProRule" id="PRU00284"/>
    </source>
</evidence>
<dbReference type="InterPro" id="IPR003660">
    <property type="entry name" value="HAMP_dom"/>
</dbReference>
<evidence type="ECO:0000256" key="3">
    <source>
        <dbReference type="ARBA" id="ARBA00022989"/>
    </source>
</evidence>
<evidence type="ECO:0000256" key="1">
    <source>
        <dbReference type="ARBA" id="ARBA00004370"/>
    </source>
</evidence>
<evidence type="ECO:0000313" key="12">
    <source>
        <dbReference type="Proteomes" id="UP001241056"/>
    </source>
</evidence>
<sequence>MGNFWQRLPLALRLSVVFGVFMVLVTLLSIIFQAQFYINTRIENLTRVEIPNQLEKLAAEVSLQLEPSLQTSRVLVNDAGLHAWLEQADSAEKDAALMQKMHSVQQALDVETMFLAVDTAWDNNYYQFSGDKVAQRRIRKDNPDDAWYFAFVNSQAEYELHLDTNEFSGAQLKLFINYRSKKLNEQGGPILVAGVALDMKALSELISQYRVGEKGFVSLVTQEGGIEVSAAGSILNELKKNSNFTQLLNKAEQSVFEQQLQDESYFVSSVWVDSLKRFLILELPKSQLTQPIQQQTMTAIGISILLLIGAMFLIYPLSSRLTRPLRFVQAQLSAITKSLDLSTRIEINDRAEIGSLAAEVNKLLERMSGAIEEILASSDRLNNSASQLAYTAGLVHKNTDVHEQVSQSMAAAIEQMSSSVAEITSTMEELSASSTQIADHSQSVVDVANDTLSSSQRGAQAMQDLQQRMAAIHADYEQSLQDILDLGNQSKEISKVMDLINTLAGQTKLIAFNAALEASSAGESGKRFSVVAGEIRRLADSVSESTRSIEDRIQTIQGSISRLVITSEKAVNSVQAGMDVSASTAGELNDLVLAASRTSNAAQQISLSTKQQKTASSQVVIALRDIANASTNNAESVRNITDISEELLSMANTLNALVNEFTLTQTPAKKNLSEQP</sequence>
<keyword evidence="12" id="KW-1185">Reference proteome</keyword>
<gene>
    <name evidence="11" type="ORF">QEZ41_10260</name>
</gene>
<organism evidence="11 12">
    <name type="scientific">Thiopseudomonas acetoxidans</name>
    <dbReference type="NCBI Taxonomy" id="3041622"/>
    <lineage>
        <taxon>Bacteria</taxon>
        <taxon>Pseudomonadati</taxon>
        <taxon>Pseudomonadota</taxon>
        <taxon>Gammaproteobacteria</taxon>
        <taxon>Pseudomonadales</taxon>
        <taxon>Pseudomonadaceae</taxon>
        <taxon>Thiopseudomonas</taxon>
    </lineage>
</organism>
<dbReference type="EMBL" id="JAUCDY010000014">
    <property type="protein sequence ID" value="MDM7858649.1"/>
    <property type="molecule type" value="Genomic_DNA"/>
</dbReference>
<dbReference type="Proteomes" id="UP001241056">
    <property type="component" value="Unassembled WGS sequence"/>
</dbReference>
<dbReference type="Gene3D" id="3.30.450.20">
    <property type="entry name" value="PAS domain"/>
    <property type="match status" value="1"/>
</dbReference>
<evidence type="ECO:0000256" key="6">
    <source>
        <dbReference type="ARBA" id="ARBA00029447"/>
    </source>
</evidence>
<evidence type="ECO:0000256" key="2">
    <source>
        <dbReference type="ARBA" id="ARBA00022692"/>
    </source>
</evidence>
<dbReference type="SMART" id="SM00304">
    <property type="entry name" value="HAMP"/>
    <property type="match status" value="2"/>
</dbReference>
<evidence type="ECO:0000259" key="10">
    <source>
        <dbReference type="PROSITE" id="PS50885"/>
    </source>
</evidence>
<dbReference type="CDD" id="cd06225">
    <property type="entry name" value="HAMP"/>
    <property type="match status" value="1"/>
</dbReference>
<comment type="similarity">
    <text evidence="6">Belongs to the methyl-accepting chemotaxis (MCP) protein family.</text>
</comment>
<dbReference type="Pfam" id="PF00015">
    <property type="entry name" value="MCPsignal"/>
    <property type="match status" value="1"/>
</dbReference>
<reference evidence="11 12" key="1">
    <citation type="submission" date="2023-06" db="EMBL/GenBank/DDBJ databases">
        <title>Thiopseudomonas sp. CY1220 draft genome sequence.</title>
        <authorList>
            <person name="Zhao G."/>
            <person name="An M."/>
        </authorList>
    </citation>
    <scope>NUCLEOTIDE SEQUENCE [LARGE SCALE GENOMIC DNA]</scope>
    <source>
        <strain evidence="11 12">CY1220</strain>
    </source>
</reference>
<evidence type="ECO:0000256" key="8">
    <source>
        <dbReference type="SAM" id="Phobius"/>
    </source>
</evidence>
<proteinExistence type="inferred from homology"/>
<protein>
    <submittedName>
        <fullName evidence="11">Methyl-accepting chemotaxis protein</fullName>
    </submittedName>
</protein>
<dbReference type="RefSeq" id="WP_289411425.1">
    <property type="nucleotide sequence ID" value="NZ_JAUCDY010000014.1"/>
</dbReference>
<dbReference type="PROSITE" id="PS50111">
    <property type="entry name" value="CHEMOTAXIS_TRANSDUC_2"/>
    <property type="match status" value="1"/>
</dbReference>
<accession>A0ABT7SRN9</accession>
<feature type="transmembrane region" description="Helical" evidence="8">
    <location>
        <begin position="12"/>
        <end position="32"/>
    </location>
</feature>
<dbReference type="PROSITE" id="PS50885">
    <property type="entry name" value="HAMP"/>
    <property type="match status" value="1"/>
</dbReference>
<dbReference type="InterPro" id="IPR004089">
    <property type="entry name" value="MCPsignal_dom"/>
</dbReference>